<reference evidence="3" key="1">
    <citation type="submission" date="2012-06" db="EMBL/GenBank/DDBJ databases">
        <title>The genome sequence of Coniosporium apollinis CBS 100218.</title>
        <authorList>
            <consortium name="The Broad Institute Genome Sequencing Platform"/>
            <person name="Cuomo C."/>
            <person name="Gorbushina A."/>
            <person name="Noack S."/>
            <person name="Walker B."/>
            <person name="Young S.K."/>
            <person name="Zeng Q."/>
            <person name="Gargeya S."/>
            <person name="Fitzgerald M."/>
            <person name="Haas B."/>
            <person name="Abouelleil A."/>
            <person name="Alvarado L."/>
            <person name="Arachchi H.M."/>
            <person name="Berlin A.M."/>
            <person name="Chapman S.B."/>
            <person name="Goldberg J."/>
            <person name="Griggs A."/>
            <person name="Gujja S."/>
            <person name="Hansen M."/>
            <person name="Howarth C."/>
            <person name="Imamovic A."/>
            <person name="Larimer J."/>
            <person name="McCowan C."/>
            <person name="Montmayeur A."/>
            <person name="Murphy C."/>
            <person name="Neiman D."/>
            <person name="Pearson M."/>
            <person name="Priest M."/>
            <person name="Roberts A."/>
            <person name="Saif S."/>
            <person name="Shea T."/>
            <person name="Sisk P."/>
            <person name="Sykes S."/>
            <person name="Wortman J."/>
            <person name="Nusbaum C."/>
            <person name="Birren B."/>
        </authorList>
    </citation>
    <scope>NUCLEOTIDE SEQUENCE [LARGE SCALE GENOMIC DNA]</scope>
    <source>
        <strain evidence="3">CBS 100218</strain>
    </source>
</reference>
<dbReference type="SUPFAM" id="SSF49695">
    <property type="entry name" value="gamma-Crystallin-like"/>
    <property type="match status" value="1"/>
</dbReference>
<feature type="signal peptide" evidence="1">
    <location>
        <begin position="1"/>
        <end position="21"/>
    </location>
</feature>
<feature type="chain" id="PRO_5004450244" evidence="1">
    <location>
        <begin position="22"/>
        <end position="573"/>
    </location>
</feature>
<sequence>MFHLATFLSVLATYLVCLVAATPVELSLAVKRAAVTLDENDSSGFTVSETAGACLPGYIELFLYEHIEYKGKLVIVCTAPGTCNNVGTSFVNKISSFRLNGGGCVWFDCVGKEWGFIQDAGNLKVGKGPNDRINSFRCWLWTTAEEPVKREVAALSTVTFSDSVSNSAGDLNVPSNALDARDVAVKDETTDSVDLGQDYCNQHELDVKGIQGVSVVLHEHQNYGGLKTSHCITTLGCVRVPSSMEKKISSIRVWGGECLFSTGPSCNGKHLAVDSKGNFDKPVKNLKDFGMNDQISSYSCHANGGYLGKRTVSSNLEPAAARDRCQEYESNMNLRGGVAIRLYQHEDFQGDWYCLWSIPATSCIKVPSVLNDKISSLMLWEGACQFYPTDNCEGTSALIIAPAIGTAWVPNLKNLNMNDRISSYRCAEGDDAVAQLEARDGSAASAPVSTLATRDEHCNQRDLIEKGVRGVSVFLYEHRDFVGLRSSACARDSQCTLVAPEMNKKASSITISGGGCDFFSDTACQHVPIHMDGKPPYGDETTDLNALGQTQGLGKKNDNISSFMCKVGFGPWY</sequence>
<proteinExistence type="predicted"/>
<dbReference type="Gene3D" id="2.60.20.10">
    <property type="entry name" value="Crystallins"/>
    <property type="match status" value="2"/>
</dbReference>
<dbReference type="AlphaFoldDB" id="R7YYA4"/>
<dbReference type="HOGENOM" id="CLU_475660_0_0_1"/>
<name>R7YYA4_CONA1</name>
<dbReference type="EMBL" id="JH767582">
    <property type="protein sequence ID" value="EON66769.1"/>
    <property type="molecule type" value="Genomic_DNA"/>
</dbReference>
<keyword evidence="3" id="KW-1185">Reference proteome</keyword>
<dbReference type="InterPro" id="IPR011024">
    <property type="entry name" value="G_crystallin-like"/>
</dbReference>
<accession>R7YYA4</accession>
<keyword evidence="1" id="KW-0732">Signal</keyword>
<evidence type="ECO:0000313" key="3">
    <source>
        <dbReference type="Proteomes" id="UP000016924"/>
    </source>
</evidence>
<evidence type="ECO:0000256" key="1">
    <source>
        <dbReference type="SAM" id="SignalP"/>
    </source>
</evidence>
<organism evidence="2 3">
    <name type="scientific">Coniosporium apollinis (strain CBS 100218)</name>
    <name type="common">Rock-inhabiting black yeast</name>
    <dbReference type="NCBI Taxonomy" id="1168221"/>
    <lineage>
        <taxon>Eukaryota</taxon>
        <taxon>Fungi</taxon>
        <taxon>Dikarya</taxon>
        <taxon>Ascomycota</taxon>
        <taxon>Pezizomycotina</taxon>
        <taxon>Dothideomycetes</taxon>
        <taxon>Dothideomycetes incertae sedis</taxon>
        <taxon>Coniosporium</taxon>
    </lineage>
</organism>
<dbReference type="GeneID" id="19903328"/>
<evidence type="ECO:0000313" key="2">
    <source>
        <dbReference type="EMBL" id="EON66769.1"/>
    </source>
</evidence>
<dbReference type="RefSeq" id="XP_007782086.1">
    <property type="nucleotide sequence ID" value="XM_007783896.1"/>
</dbReference>
<gene>
    <name evidence="2" type="ORF">W97_06017</name>
</gene>
<dbReference type="OrthoDB" id="5294628at2759"/>
<dbReference type="Proteomes" id="UP000016924">
    <property type="component" value="Unassembled WGS sequence"/>
</dbReference>
<protein>
    <submittedName>
        <fullName evidence="2">Uncharacterized protein</fullName>
    </submittedName>
</protein>